<accession>A0ABZ2IET1</accession>
<name>A0ABZ2IET1_9CAUL</name>
<keyword evidence="2" id="KW-1185">Reference proteome</keyword>
<reference evidence="1 2" key="1">
    <citation type="submission" date="2024-02" db="EMBL/GenBank/DDBJ databases">
        <title>Distribution and functional of Brevundimonas-related endobacteria within Verticillium dahliae.</title>
        <authorList>
            <person name="Zeng H."/>
        </authorList>
    </citation>
    <scope>NUCLEOTIDE SEQUENCE [LARGE SCALE GENOMIC DNA]</scope>
    <source>
        <strain evidence="1 2">TRM 44200</strain>
    </source>
</reference>
<dbReference type="EMBL" id="CP146369">
    <property type="protein sequence ID" value="WWT56102.1"/>
    <property type="molecule type" value="Genomic_DNA"/>
</dbReference>
<evidence type="ECO:0000313" key="2">
    <source>
        <dbReference type="Proteomes" id="UP001363460"/>
    </source>
</evidence>
<organism evidence="1 2">
    <name type="scientific">Brevundimonas olei</name>
    <dbReference type="NCBI Taxonomy" id="657642"/>
    <lineage>
        <taxon>Bacteria</taxon>
        <taxon>Pseudomonadati</taxon>
        <taxon>Pseudomonadota</taxon>
        <taxon>Alphaproteobacteria</taxon>
        <taxon>Caulobacterales</taxon>
        <taxon>Caulobacteraceae</taxon>
        <taxon>Brevundimonas</taxon>
    </lineage>
</organism>
<dbReference type="Proteomes" id="UP001363460">
    <property type="component" value="Chromosome"/>
</dbReference>
<proteinExistence type="predicted"/>
<protein>
    <submittedName>
        <fullName evidence="1">Uncharacterized protein</fullName>
    </submittedName>
</protein>
<gene>
    <name evidence="1" type="ORF">V8J38_06580</name>
</gene>
<evidence type="ECO:0000313" key="1">
    <source>
        <dbReference type="EMBL" id="WWT56102.1"/>
    </source>
</evidence>
<dbReference type="RefSeq" id="WP_338578391.1">
    <property type="nucleotide sequence ID" value="NZ_CP146369.1"/>
</dbReference>
<sequence length="76" mass="8109">MLPERPTAADLEAAYVRRGAELVRCDAARRLAVETLEAERVLIDAWADRHDAAGTILPGDWAKNAGSGGGRQILPG</sequence>